<dbReference type="RefSeq" id="XP_068364787.1">
    <property type="nucleotide sequence ID" value="XM_068491560.1"/>
</dbReference>
<keyword evidence="8" id="KW-1185">Reference proteome</keyword>
<dbReference type="PANTHER" id="PTHR42742">
    <property type="entry name" value="TRANSCRIPTIONAL REPRESSOR MPRA"/>
    <property type="match status" value="1"/>
</dbReference>
<dbReference type="GO" id="GO:0046872">
    <property type="term" value="F:metal ion binding"/>
    <property type="evidence" value="ECO:0007669"/>
    <property type="project" value="UniProtKB-KW"/>
</dbReference>
<evidence type="ECO:0000256" key="4">
    <source>
        <dbReference type="ARBA" id="ARBA00022842"/>
    </source>
</evidence>
<dbReference type="Gene3D" id="3.30.420.40">
    <property type="match status" value="2"/>
</dbReference>
<dbReference type="OrthoDB" id="10260668at2759"/>
<dbReference type="InterPro" id="IPR051804">
    <property type="entry name" value="Carb_Metab_Reg_Kinase/Isom"/>
</dbReference>
<dbReference type="SUPFAM" id="SSF53067">
    <property type="entry name" value="Actin-like ATPase domain"/>
    <property type="match status" value="1"/>
</dbReference>
<gene>
    <name evidence="7" type="primary">scrK</name>
    <name evidence="7" type="ORF">TRFO_03855</name>
</gene>
<protein>
    <recommendedName>
        <fullName evidence="5">fructokinase</fullName>
        <ecNumber evidence="5">2.7.1.4</ecNumber>
    </recommendedName>
</protein>
<dbReference type="EMBL" id="MLAK01000582">
    <property type="protein sequence ID" value="OHT11651.1"/>
    <property type="molecule type" value="Genomic_DNA"/>
</dbReference>
<evidence type="ECO:0000256" key="3">
    <source>
        <dbReference type="ARBA" id="ARBA00022833"/>
    </source>
</evidence>
<sequence>MSGKTVAAIELGGTSASVAITNELGNFLYKKKGINTAPPRDAAEAVKEIAEALKEPNIPFEAIGIASFGPIDIKNGKIANTPKPNWRQFPFISELRKYFGNDIPIIFETDVNAPAYSEYLALHKEDPSISSVAYLTIGTGVGLGAFLDDRMVHGRLHPEFGHTLIAPRKDDHFEGTCPFHGPCIEGLIATGALAKRLNISHEELVDVPVDDPIWDLFAYYVAETAAAAAYAYAIDVLVVGGGIMTGDNRGYLYDLANEHLKKIINGYIEPPVIRRPYYNKDAGLVGASACAFHSEVFKQ</sequence>
<dbReference type="Pfam" id="PF00480">
    <property type="entry name" value="ROK"/>
    <property type="match status" value="1"/>
</dbReference>
<organism evidence="7 8">
    <name type="scientific">Tritrichomonas foetus</name>
    <dbReference type="NCBI Taxonomy" id="1144522"/>
    <lineage>
        <taxon>Eukaryota</taxon>
        <taxon>Metamonada</taxon>
        <taxon>Parabasalia</taxon>
        <taxon>Tritrichomonadida</taxon>
        <taxon>Tritrichomonadidae</taxon>
        <taxon>Tritrichomonas</taxon>
    </lineage>
</organism>
<dbReference type="AlphaFoldDB" id="A0A1J4KK96"/>
<dbReference type="Proteomes" id="UP000179807">
    <property type="component" value="Unassembled WGS sequence"/>
</dbReference>
<dbReference type="VEuPathDB" id="TrichDB:TRFO_03855"/>
<evidence type="ECO:0000256" key="5">
    <source>
        <dbReference type="ARBA" id="ARBA00038887"/>
    </source>
</evidence>
<dbReference type="InterPro" id="IPR000600">
    <property type="entry name" value="ROK"/>
</dbReference>
<evidence type="ECO:0000313" key="7">
    <source>
        <dbReference type="EMBL" id="OHT11651.1"/>
    </source>
</evidence>
<keyword evidence="2" id="KW-0479">Metal-binding</keyword>
<dbReference type="EC" id="2.7.1.4" evidence="5"/>
<dbReference type="PROSITE" id="PS01125">
    <property type="entry name" value="ROK"/>
    <property type="match status" value="1"/>
</dbReference>
<keyword evidence="3" id="KW-0862">Zinc</keyword>
<dbReference type="GO" id="GO:0008865">
    <property type="term" value="F:fructokinase activity"/>
    <property type="evidence" value="ECO:0007669"/>
    <property type="project" value="UniProtKB-EC"/>
</dbReference>
<dbReference type="GeneID" id="94826264"/>
<dbReference type="CDD" id="cd24067">
    <property type="entry name" value="ASKHA_NBD_ROK_BsFRK-like"/>
    <property type="match status" value="1"/>
</dbReference>
<evidence type="ECO:0000313" key="8">
    <source>
        <dbReference type="Proteomes" id="UP000179807"/>
    </source>
</evidence>
<dbReference type="PANTHER" id="PTHR42742:SF3">
    <property type="entry name" value="FRUCTOKINASE"/>
    <property type="match status" value="1"/>
</dbReference>
<evidence type="ECO:0000256" key="1">
    <source>
        <dbReference type="ARBA" id="ARBA00001946"/>
    </source>
</evidence>
<evidence type="ECO:0000256" key="6">
    <source>
        <dbReference type="ARBA" id="ARBA00048451"/>
    </source>
</evidence>
<name>A0A1J4KK96_9EUKA</name>
<keyword evidence="4" id="KW-0460">Magnesium</keyword>
<comment type="caution">
    <text evidence="7">The sequence shown here is derived from an EMBL/GenBank/DDBJ whole genome shotgun (WGS) entry which is preliminary data.</text>
</comment>
<comment type="cofactor">
    <cofactor evidence="1">
        <name>Mg(2+)</name>
        <dbReference type="ChEBI" id="CHEBI:18420"/>
    </cofactor>
</comment>
<dbReference type="InterPro" id="IPR043129">
    <property type="entry name" value="ATPase_NBD"/>
</dbReference>
<proteinExistence type="predicted"/>
<reference evidence="7" key="1">
    <citation type="submission" date="2016-10" db="EMBL/GenBank/DDBJ databases">
        <authorList>
            <person name="Benchimol M."/>
            <person name="Almeida L.G."/>
            <person name="Vasconcelos A.T."/>
            <person name="Perreira-Neves A."/>
            <person name="Rosa I.A."/>
            <person name="Tasca T."/>
            <person name="Bogo M.R."/>
            <person name="de Souza W."/>
        </authorList>
    </citation>
    <scope>NUCLEOTIDE SEQUENCE [LARGE SCALE GENOMIC DNA]</scope>
    <source>
        <strain evidence="7">K</strain>
    </source>
</reference>
<dbReference type="InterPro" id="IPR049874">
    <property type="entry name" value="ROK_cs"/>
</dbReference>
<accession>A0A1J4KK96</accession>
<comment type="catalytic activity">
    <reaction evidence="6">
        <text>D-fructose + ATP = D-fructose 6-phosphate + ADP + H(+)</text>
        <dbReference type="Rhea" id="RHEA:16125"/>
        <dbReference type="ChEBI" id="CHEBI:15378"/>
        <dbReference type="ChEBI" id="CHEBI:30616"/>
        <dbReference type="ChEBI" id="CHEBI:37721"/>
        <dbReference type="ChEBI" id="CHEBI:61527"/>
        <dbReference type="ChEBI" id="CHEBI:456216"/>
        <dbReference type="EC" id="2.7.1.4"/>
    </reaction>
</comment>
<evidence type="ECO:0000256" key="2">
    <source>
        <dbReference type="ARBA" id="ARBA00022723"/>
    </source>
</evidence>